<protein>
    <submittedName>
        <fullName evidence="3">Uncharacterized protein</fullName>
    </submittedName>
</protein>
<comment type="caution">
    <text evidence="3">The sequence shown here is derived from an EMBL/GenBank/DDBJ whole genome shotgun (WGS) entry which is preliminary data.</text>
</comment>
<evidence type="ECO:0000256" key="1">
    <source>
        <dbReference type="SAM" id="MobiDB-lite"/>
    </source>
</evidence>
<sequence length="160" mass="16912">MCASKSSALPGPVALLGGLLFGVAWLVWQLASKVVAPLLAVAVVFGWRWFSGAPMWGETAVPVLWPRWQRAMARTVLSVPVVTALWWPQATLAVVAGLTGLVCAVAWHTRRRAAAKAATEAAPIRVQAHIPRRRPPSGALPARPLTTAAAGASQARTATR</sequence>
<keyword evidence="2" id="KW-1133">Transmembrane helix</keyword>
<keyword evidence="2" id="KW-0472">Membrane</keyword>
<name>A0A8J3FF49_9ACTN</name>
<keyword evidence="4" id="KW-1185">Reference proteome</keyword>
<feature type="region of interest" description="Disordered" evidence="1">
    <location>
        <begin position="132"/>
        <end position="160"/>
    </location>
</feature>
<reference evidence="3" key="1">
    <citation type="journal article" date="2014" name="Int. J. Syst. Evol. Microbiol.">
        <title>Complete genome sequence of Corynebacterium casei LMG S-19264T (=DSM 44701T), isolated from a smear-ripened cheese.</title>
        <authorList>
            <consortium name="US DOE Joint Genome Institute (JGI-PGF)"/>
            <person name="Walter F."/>
            <person name="Albersmeier A."/>
            <person name="Kalinowski J."/>
            <person name="Ruckert C."/>
        </authorList>
    </citation>
    <scope>NUCLEOTIDE SEQUENCE</scope>
    <source>
        <strain evidence="3">JCM 3091</strain>
    </source>
</reference>
<dbReference type="Proteomes" id="UP000662200">
    <property type="component" value="Unassembled WGS sequence"/>
</dbReference>
<proteinExistence type="predicted"/>
<accession>A0A8J3FF49</accession>
<dbReference type="EMBL" id="BMQC01000001">
    <property type="protein sequence ID" value="GGK11430.1"/>
    <property type="molecule type" value="Genomic_DNA"/>
</dbReference>
<keyword evidence="2" id="KW-0812">Transmembrane</keyword>
<reference evidence="3" key="2">
    <citation type="submission" date="2020-09" db="EMBL/GenBank/DDBJ databases">
        <authorList>
            <person name="Sun Q."/>
            <person name="Ohkuma M."/>
        </authorList>
    </citation>
    <scope>NUCLEOTIDE SEQUENCE</scope>
    <source>
        <strain evidence="3">JCM 3091</strain>
    </source>
</reference>
<evidence type="ECO:0000256" key="2">
    <source>
        <dbReference type="SAM" id="Phobius"/>
    </source>
</evidence>
<organism evidence="3 4">
    <name type="scientific">Pilimelia terevasa</name>
    <dbReference type="NCBI Taxonomy" id="53372"/>
    <lineage>
        <taxon>Bacteria</taxon>
        <taxon>Bacillati</taxon>
        <taxon>Actinomycetota</taxon>
        <taxon>Actinomycetes</taxon>
        <taxon>Micromonosporales</taxon>
        <taxon>Micromonosporaceae</taxon>
        <taxon>Pilimelia</taxon>
    </lineage>
</organism>
<evidence type="ECO:0000313" key="4">
    <source>
        <dbReference type="Proteomes" id="UP000662200"/>
    </source>
</evidence>
<feature type="transmembrane region" description="Helical" evidence="2">
    <location>
        <begin position="93"/>
        <end position="109"/>
    </location>
</feature>
<feature type="transmembrane region" description="Helical" evidence="2">
    <location>
        <begin position="7"/>
        <end position="28"/>
    </location>
</feature>
<dbReference type="AlphaFoldDB" id="A0A8J3FF49"/>
<evidence type="ECO:0000313" key="3">
    <source>
        <dbReference type="EMBL" id="GGK11430.1"/>
    </source>
</evidence>
<feature type="compositionally biased region" description="Low complexity" evidence="1">
    <location>
        <begin position="139"/>
        <end position="160"/>
    </location>
</feature>
<gene>
    <name evidence="3" type="ORF">GCM10010124_00070</name>
</gene>